<dbReference type="Proteomes" id="UP001189429">
    <property type="component" value="Unassembled WGS sequence"/>
</dbReference>
<dbReference type="SUPFAM" id="SSF51695">
    <property type="entry name" value="PLC-like phosphodiesterases"/>
    <property type="match status" value="1"/>
</dbReference>
<sequence length="182" mass="19581">MRRGLRGGAAPEPRAGAGHTQLLPRRSSGFCGRAVWAQPHALPHPSLDTQLDRGVRSFELDVFYDADADTLRVMHVPGSDEVSNCATLLDCLQLASGWSSENPAHFPLHFYIEVMGGVEMSDASECAYSDAEPAAPSSKSSALGPWHRSAQALCSRAACPSSSRSSQATRSASRSWPASWRR</sequence>
<feature type="region of interest" description="Disordered" evidence="1">
    <location>
        <begin position="1"/>
        <end position="24"/>
    </location>
</feature>
<accession>A0ABN9W9R8</accession>
<feature type="compositionally biased region" description="Low complexity" evidence="1">
    <location>
        <begin position="8"/>
        <end position="18"/>
    </location>
</feature>
<dbReference type="InterPro" id="IPR032075">
    <property type="entry name" value="PI-PLC-C1"/>
</dbReference>
<gene>
    <name evidence="2" type="ORF">PCOR1329_LOCUS65310</name>
</gene>
<keyword evidence="3" id="KW-1185">Reference proteome</keyword>
<evidence type="ECO:0000256" key="1">
    <source>
        <dbReference type="SAM" id="MobiDB-lite"/>
    </source>
</evidence>
<dbReference type="InterPro" id="IPR017946">
    <property type="entry name" value="PLC-like_Pdiesterase_TIM-brl"/>
</dbReference>
<feature type="region of interest" description="Disordered" evidence="1">
    <location>
        <begin position="158"/>
        <end position="182"/>
    </location>
</feature>
<evidence type="ECO:0000313" key="3">
    <source>
        <dbReference type="Proteomes" id="UP001189429"/>
    </source>
</evidence>
<protein>
    <submittedName>
        <fullName evidence="2">Uncharacterized protein</fullName>
    </submittedName>
</protein>
<comment type="caution">
    <text evidence="2">The sequence shown here is derived from an EMBL/GenBank/DDBJ whole genome shotgun (WGS) entry which is preliminary data.</text>
</comment>
<name>A0ABN9W9R8_9DINO</name>
<dbReference type="EMBL" id="CAUYUJ010018359">
    <property type="protein sequence ID" value="CAK0882966.1"/>
    <property type="molecule type" value="Genomic_DNA"/>
</dbReference>
<reference evidence="2" key="1">
    <citation type="submission" date="2023-10" db="EMBL/GenBank/DDBJ databases">
        <authorList>
            <person name="Chen Y."/>
            <person name="Shah S."/>
            <person name="Dougan E. K."/>
            <person name="Thang M."/>
            <person name="Chan C."/>
        </authorList>
    </citation>
    <scope>NUCLEOTIDE SEQUENCE [LARGE SCALE GENOMIC DNA]</scope>
</reference>
<dbReference type="Pfam" id="PF16670">
    <property type="entry name" value="PI-PLC-C1"/>
    <property type="match status" value="1"/>
</dbReference>
<evidence type="ECO:0000313" key="2">
    <source>
        <dbReference type="EMBL" id="CAK0882966.1"/>
    </source>
</evidence>
<proteinExistence type="predicted"/>
<dbReference type="Gene3D" id="3.20.20.190">
    <property type="entry name" value="Phosphatidylinositol (PI) phosphodiesterase"/>
    <property type="match status" value="1"/>
</dbReference>
<organism evidence="2 3">
    <name type="scientific">Prorocentrum cordatum</name>
    <dbReference type="NCBI Taxonomy" id="2364126"/>
    <lineage>
        <taxon>Eukaryota</taxon>
        <taxon>Sar</taxon>
        <taxon>Alveolata</taxon>
        <taxon>Dinophyceae</taxon>
        <taxon>Prorocentrales</taxon>
        <taxon>Prorocentraceae</taxon>
        <taxon>Prorocentrum</taxon>
    </lineage>
</organism>